<gene>
    <name evidence="1" type="ORF">V1468_15475</name>
</gene>
<sequence length="229" mass="26731">MTKVFLNLLLINFLFLVLGCNTKKEKIVVGAQPNNCESPTDAIIKFIKSTESDVSESVLGYIESQSIKFSNSEENQVSDWINNFVFSEKRGYSEVKEWNINDNDICFTQHVKIKSTSDSTQVSEVDVKICNSILNKNVSAGNYWEFESKNFRISLKYCFDSLEYIKPVGYYEVVERNGQLERSITTDLRKYKCVVHINLVFWDKHNHSEYNKRILSDNGYLYTDFRNWK</sequence>
<proteinExistence type="predicted"/>
<accession>A0ABU7W8W7</accession>
<organism evidence="1 2">
    <name type="scientific">Winogradskyella poriferorum</name>
    <dbReference type="NCBI Taxonomy" id="307627"/>
    <lineage>
        <taxon>Bacteria</taxon>
        <taxon>Pseudomonadati</taxon>
        <taxon>Bacteroidota</taxon>
        <taxon>Flavobacteriia</taxon>
        <taxon>Flavobacteriales</taxon>
        <taxon>Flavobacteriaceae</taxon>
        <taxon>Winogradskyella</taxon>
    </lineage>
</organism>
<dbReference type="RefSeq" id="WP_331811115.1">
    <property type="nucleotide sequence ID" value="NZ_JAZHOU010000007.1"/>
</dbReference>
<evidence type="ECO:0008006" key="3">
    <source>
        <dbReference type="Google" id="ProtNLM"/>
    </source>
</evidence>
<evidence type="ECO:0000313" key="1">
    <source>
        <dbReference type="EMBL" id="MEF3080415.1"/>
    </source>
</evidence>
<comment type="caution">
    <text evidence="1">The sequence shown here is derived from an EMBL/GenBank/DDBJ whole genome shotgun (WGS) entry which is preliminary data.</text>
</comment>
<dbReference type="EMBL" id="JAZHOU010000007">
    <property type="protein sequence ID" value="MEF3080415.1"/>
    <property type="molecule type" value="Genomic_DNA"/>
</dbReference>
<dbReference type="PROSITE" id="PS51257">
    <property type="entry name" value="PROKAR_LIPOPROTEIN"/>
    <property type="match status" value="1"/>
</dbReference>
<reference evidence="1 2" key="1">
    <citation type="submission" date="2024-02" db="EMBL/GenBank/DDBJ databases">
        <title>Winogradskyella poriferorum JCM 12885.</title>
        <authorList>
            <person name="Zhang D.-F."/>
            <person name="Fu Z.-Y."/>
        </authorList>
    </citation>
    <scope>NUCLEOTIDE SEQUENCE [LARGE SCALE GENOMIC DNA]</scope>
    <source>
        <strain evidence="1 2">JCM 12885</strain>
    </source>
</reference>
<keyword evidence="2" id="KW-1185">Reference proteome</keyword>
<evidence type="ECO:0000313" key="2">
    <source>
        <dbReference type="Proteomes" id="UP001356704"/>
    </source>
</evidence>
<name>A0ABU7W8W7_9FLAO</name>
<protein>
    <recommendedName>
        <fullName evidence="3">Lipoprotein</fullName>
    </recommendedName>
</protein>
<dbReference type="Proteomes" id="UP001356704">
    <property type="component" value="Unassembled WGS sequence"/>
</dbReference>